<name>A0A4Y2CMY0_ARAVE</name>
<sequence>MVVKGSALDRRHLIPELKRQKRLHCPIKIDKHLLTVNSKTLRQLRRAILTSRVVLIHDNALPHSAVVTQQLLELFKWAVSDHPAYSSDITTSDFHLFFELKNWIGGQIFQNNEELQSNFQVHLTSLATTCFKEGIGNLVHLYEKYLNLYGNYVEK</sequence>
<dbReference type="OrthoDB" id="9970333at2759"/>
<evidence type="ECO:0000313" key="2">
    <source>
        <dbReference type="Proteomes" id="UP000499080"/>
    </source>
</evidence>
<gene>
    <name evidence="1" type="ORF">AVEN_175557_1</name>
</gene>
<dbReference type="AlphaFoldDB" id="A0A4Y2CMY0"/>
<dbReference type="Proteomes" id="UP000499080">
    <property type="component" value="Unassembled WGS sequence"/>
</dbReference>
<keyword evidence="2" id="KW-1185">Reference proteome</keyword>
<organism evidence="1 2">
    <name type="scientific">Araneus ventricosus</name>
    <name type="common">Orbweaver spider</name>
    <name type="synonym">Epeira ventricosa</name>
    <dbReference type="NCBI Taxonomy" id="182803"/>
    <lineage>
        <taxon>Eukaryota</taxon>
        <taxon>Metazoa</taxon>
        <taxon>Ecdysozoa</taxon>
        <taxon>Arthropoda</taxon>
        <taxon>Chelicerata</taxon>
        <taxon>Arachnida</taxon>
        <taxon>Araneae</taxon>
        <taxon>Araneomorphae</taxon>
        <taxon>Entelegynae</taxon>
        <taxon>Araneoidea</taxon>
        <taxon>Araneidae</taxon>
        <taxon>Araneus</taxon>
    </lineage>
</organism>
<protein>
    <recommendedName>
        <fullName evidence="3">Histone-lysine N-methyltransferase SETMAR</fullName>
    </recommendedName>
</protein>
<accession>A0A4Y2CMY0</accession>
<reference evidence="1 2" key="1">
    <citation type="journal article" date="2019" name="Sci. Rep.">
        <title>Orb-weaving spider Araneus ventricosus genome elucidates the spidroin gene catalogue.</title>
        <authorList>
            <person name="Kono N."/>
            <person name="Nakamura H."/>
            <person name="Ohtoshi R."/>
            <person name="Moran D.A.P."/>
            <person name="Shinohara A."/>
            <person name="Yoshida Y."/>
            <person name="Fujiwara M."/>
            <person name="Mori M."/>
            <person name="Tomita M."/>
            <person name="Arakawa K."/>
        </authorList>
    </citation>
    <scope>NUCLEOTIDE SEQUENCE [LARGE SCALE GENOMIC DNA]</scope>
</reference>
<evidence type="ECO:0000313" key="1">
    <source>
        <dbReference type="EMBL" id="GBM05713.1"/>
    </source>
</evidence>
<dbReference type="InterPro" id="IPR052709">
    <property type="entry name" value="Transposase-MT_Hybrid"/>
</dbReference>
<proteinExistence type="predicted"/>
<comment type="caution">
    <text evidence="1">The sequence shown here is derived from an EMBL/GenBank/DDBJ whole genome shotgun (WGS) entry which is preliminary data.</text>
</comment>
<dbReference type="Gene3D" id="3.30.420.10">
    <property type="entry name" value="Ribonuclease H-like superfamily/Ribonuclease H"/>
    <property type="match status" value="1"/>
</dbReference>
<evidence type="ECO:0008006" key="3">
    <source>
        <dbReference type="Google" id="ProtNLM"/>
    </source>
</evidence>
<dbReference type="GO" id="GO:0003676">
    <property type="term" value="F:nucleic acid binding"/>
    <property type="evidence" value="ECO:0007669"/>
    <property type="project" value="InterPro"/>
</dbReference>
<dbReference type="EMBL" id="BGPR01000217">
    <property type="protein sequence ID" value="GBM05713.1"/>
    <property type="molecule type" value="Genomic_DNA"/>
</dbReference>
<dbReference type="PANTHER" id="PTHR46060">
    <property type="entry name" value="MARINER MOS1 TRANSPOSASE-LIKE PROTEIN"/>
    <property type="match status" value="1"/>
</dbReference>
<dbReference type="PANTHER" id="PTHR46060:SF1">
    <property type="entry name" value="MARINER MOS1 TRANSPOSASE-LIKE PROTEIN"/>
    <property type="match status" value="1"/>
</dbReference>
<dbReference type="InterPro" id="IPR036397">
    <property type="entry name" value="RNaseH_sf"/>
</dbReference>